<feature type="compositionally biased region" description="Basic and acidic residues" evidence="1">
    <location>
        <begin position="143"/>
        <end position="157"/>
    </location>
</feature>
<evidence type="ECO:0008006" key="4">
    <source>
        <dbReference type="Google" id="ProtNLM"/>
    </source>
</evidence>
<name>A0AAD7ZWD5_DIPPU</name>
<dbReference type="Pfam" id="PF09782">
    <property type="entry name" value="NDUF_B6"/>
    <property type="match status" value="1"/>
</dbReference>
<accession>A0AAD7ZWD5</accession>
<dbReference type="GO" id="GO:0006120">
    <property type="term" value="P:mitochondrial electron transport, NADH to ubiquinone"/>
    <property type="evidence" value="ECO:0007669"/>
    <property type="project" value="InterPro"/>
</dbReference>
<keyword evidence="3" id="KW-1185">Reference proteome</keyword>
<evidence type="ECO:0000313" key="2">
    <source>
        <dbReference type="EMBL" id="KAJ9588140.1"/>
    </source>
</evidence>
<protein>
    <recommendedName>
        <fullName evidence="4">NADH dehydrogenase [ubiquinone] 1 beta subcomplex subunit 6</fullName>
    </recommendedName>
</protein>
<evidence type="ECO:0000256" key="1">
    <source>
        <dbReference type="SAM" id="MobiDB-lite"/>
    </source>
</evidence>
<dbReference type="PANTHER" id="PTHR21106:SF2">
    <property type="entry name" value="NADH DEHYDROGENASE [UBIQUINONE] 1 BETA SUBCOMPLEX SUBUNIT 6"/>
    <property type="match status" value="1"/>
</dbReference>
<proteinExistence type="predicted"/>
<reference evidence="2" key="2">
    <citation type="submission" date="2023-05" db="EMBL/GenBank/DDBJ databases">
        <authorList>
            <person name="Fouks B."/>
        </authorList>
    </citation>
    <scope>NUCLEOTIDE SEQUENCE</scope>
    <source>
        <strain evidence="2">Stay&amp;Tobe</strain>
        <tissue evidence="2">Testes</tissue>
    </source>
</reference>
<dbReference type="InterPro" id="IPR019174">
    <property type="entry name" value="NADH_DH_b-subcmplx_su6"/>
</dbReference>
<evidence type="ECO:0000313" key="3">
    <source>
        <dbReference type="Proteomes" id="UP001233999"/>
    </source>
</evidence>
<comment type="caution">
    <text evidence="2">The sequence shown here is derived from an EMBL/GenBank/DDBJ whole genome shotgun (WGS) entry which is preliminary data.</text>
</comment>
<dbReference type="EMBL" id="JASPKZ010005709">
    <property type="protein sequence ID" value="KAJ9588140.1"/>
    <property type="molecule type" value="Genomic_DNA"/>
</dbReference>
<dbReference type="AlphaFoldDB" id="A0AAD7ZWD5"/>
<gene>
    <name evidence="2" type="ORF">L9F63_018498</name>
</gene>
<dbReference type="PANTHER" id="PTHR21106">
    <property type="entry name" value="NADH DEHYDROGENASE [UBIQUINONE] 1 BETA SUBCOMPLEX SUBUNIT 6"/>
    <property type="match status" value="1"/>
</dbReference>
<reference evidence="2" key="1">
    <citation type="journal article" date="2023" name="IScience">
        <title>Live-bearing cockroach genome reveals convergent evolutionary mechanisms linked to viviparity in insects and beyond.</title>
        <authorList>
            <person name="Fouks B."/>
            <person name="Harrison M.C."/>
            <person name="Mikhailova A.A."/>
            <person name="Marchal E."/>
            <person name="English S."/>
            <person name="Carruthers M."/>
            <person name="Jennings E.C."/>
            <person name="Chiamaka E.L."/>
            <person name="Frigard R.A."/>
            <person name="Pippel M."/>
            <person name="Attardo G.M."/>
            <person name="Benoit J.B."/>
            <person name="Bornberg-Bauer E."/>
            <person name="Tobe S.S."/>
        </authorList>
    </citation>
    <scope>NUCLEOTIDE SEQUENCE</scope>
    <source>
        <strain evidence="2">Stay&amp;Tobe</strain>
    </source>
</reference>
<dbReference type="GO" id="GO:0005739">
    <property type="term" value="C:mitochondrion"/>
    <property type="evidence" value="ECO:0007669"/>
    <property type="project" value="GOC"/>
</dbReference>
<organism evidence="2 3">
    <name type="scientific">Diploptera punctata</name>
    <name type="common">Pacific beetle cockroach</name>
    <dbReference type="NCBI Taxonomy" id="6984"/>
    <lineage>
        <taxon>Eukaryota</taxon>
        <taxon>Metazoa</taxon>
        <taxon>Ecdysozoa</taxon>
        <taxon>Arthropoda</taxon>
        <taxon>Hexapoda</taxon>
        <taxon>Insecta</taxon>
        <taxon>Pterygota</taxon>
        <taxon>Neoptera</taxon>
        <taxon>Polyneoptera</taxon>
        <taxon>Dictyoptera</taxon>
        <taxon>Blattodea</taxon>
        <taxon>Blaberoidea</taxon>
        <taxon>Blaberidae</taxon>
        <taxon>Diplopterinae</taxon>
        <taxon>Diploptera</taxon>
    </lineage>
</organism>
<feature type="region of interest" description="Disordered" evidence="1">
    <location>
        <begin position="130"/>
        <end position="157"/>
    </location>
</feature>
<dbReference type="Proteomes" id="UP001233999">
    <property type="component" value="Unassembled WGS sequence"/>
</dbReference>
<sequence>MAASDTGGVKPFSIQGRLARERERLVGMTDEERAWRRQWVKDQVLSPNEPRILPEINKELYNPIRRAYMMPLDMAFHPLKPILGLENQYAHRFSLLTQILCTMYYFKYNANDWTRKGGWRVISSRRPVLPGDANYPQGSTRSHPRDYAERGFKDSPI</sequence>